<proteinExistence type="inferred from homology"/>
<accession>A0A7N0TM92</accession>
<evidence type="ECO:0000256" key="2">
    <source>
        <dbReference type="ARBA" id="ARBA00022618"/>
    </source>
</evidence>
<dbReference type="PANTHER" id="PTHR15615:SF108">
    <property type="entry name" value="PROTEIN CNPPD1"/>
    <property type="match status" value="1"/>
</dbReference>
<dbReference type="Gramene" id="Kaladp0040s0033.1.v1.1">
    <property type="protein sequence ID" value="Kaladp0040s0033.1.v1.1"/>
    <property type="gene ID" value="Kaladp0040s0033.v1.1"/>
</dbReference>
<evidence type="ECO:0000256" key="3">
    <source>
        <dbReference type="ARBA" id="ARBA00023306"/>
    </source>
</evidence>
<dbReference type="GO" id="GO:0019901">
    <property type="term" value="F:protein kinase binding"/>
    <property type="evidence" value="ECO:0007669"/>
    <property type="project" value="InterPro"/>
</dbReference>
<evidence type="ECO:0008006" key="6">
    <source>
        <dbReference type="Google" id="ProtNLM"/>
    </source>
</evidence>
<keyword evidence="2" id="KW-0132">Cell division</keyword>
<dbReference type="InterPro" id="IPR013922">
    <property type="entry name" value="Cyclin_PHO80-like"/>
</dbReference>
<sequence>MSIHSPPTVYMGRLALHEEIDTGSDVYLALGLKEKKNGTLEKPPVLEILSILLERIAKKNEMLAQSKVIEDVMTDFHGIRAPEMGVEQYLDRLFRHAACSPSCFVAAFIYVDKFLQRKNGYLTSLNVHRLLITSVMVAAKFIDDAFFDNAYYAKVGGISTRELNKLEMKLLFDLDFRLQIPTETFRKYCLMLEKEALGGLMMESSYWHDCKISIPNHLSESIKTPSCQ</sequence>
<keyword evidence="3" id="KW-0131">Cell cycle</keyword>
<dbReference type="OMA" id="SCKSELM"/>
<organism evidence="4 5">
    <name type="scientific">Kalanchoe fedtschenkoi</name>
    <name type="common">Lavender scallops</name>
    <name type="synonym">South American air plant</name>
    <dbReference type="NCBI Taxonomy" id="63787"/>
    <lineage>
        <taxon>Eukaryota</taxon>
        <taxon>Viridiplantae</taxon>
        <taxon>Streptophyta</taxon>
        <taxon>Embryophyta</taxon>
        <taxon>Tracheophyta</taxon>
        <taxon>Spermatophyta</taxon>
        <taxon>Magnoliopsida</taxon>
        <taxon>eudicotyledons</taxon>
        <taxon>Gunneridae</taxon>
        <taxon>Pentapetalae</taxon>
        <taxon>Saxifragales</taxon>
        <taxon>Crassulaceae</taxon>
        <taxon>Kalanchoe</taxon>
    </lineage>
</organism>
<dbReference type="Proteomes" id="UP000594263">
    <property type="component" value="Unplaced"/>
</dbReference>
<dbReference type="Pfam" id="PF08613">
    <property type="entry name" value="Cyclin"/>
    <property type="match status" value="1"/>
</dbReference>
<dbReference type="Gene3D" id="1.10.472.10">
    <property type="entry name" value="Cyclin-like"/>
    <property type="match status" value="1"/>
</dbReference>
<evidence type="ECO:0000313" key="5">
    <source>
        <dbReference type="Proteomes" id="UP000594263"/>
    </source>
</evidence>
<evidence type="ECO:0000313" key="4">
    <source>
        <dbReference type="EnsemblPlants" id="Kaladp0040s0033.1.v1.1"/>
    </source>
</evidence>
<dbReference type="SUPFAM" id="SSF47954">
    <property type="entry name" value="Cyclin-like"/>
    <property type="match status" value="1"/>
</dbReference>
<dbReference type="GO" id="GO:0051301">
    <property type="term" value="P:cell division"/>
    <property type="evidence" value="ECO:0007669"/>
    <property type="project" value="UniProtKB-KW"/>
</dbReference>
<name>A0A7N0TM92_KALFE</name>
<protein>
    <recommendedName>
        <fullName evidence="6">Cyclin</fullName>
    </recommendedName>
</protein>
<keyword evidence="5" id="KW-1185">Reference proteome</keyword>
<dbReference type="InterPro" id="IPR036915">
    <property type="entry name" value="Cyclin-like_sf"/>
</dbReference>
<comment type="similarity">
    <text evidence="1">Belongs to the cyclin family. Cyclin U/P subfamily.</text>
</comment>
<dbReference type="EnsemblPlants" id="Kaladp0040s0033.1.v1.1">
    <property type="protein sequence ID" value="Kaladp0040s0033.1.v1.1"/>
    <property type="gene ID" value="Kaladp0040s0033.v1.1"/>
</dbReference>
<reference evidence="4" key="1">
    <citation type="submission" date="2021-01" db="UniProtKB">
        <authorList>
            <consortium name="EnsemblPlants"/>
        </authorList>
    </citation>
    <scope>IDENTIFICATION</scope>
</reference>
<dbReference type="PANTHER" id="PTHR15615">
    <property type="match status" value="1"/>
</dbReference>
<evidence type="ECO:0000256" key="1">
    <source>
        <dbReference type="ARBA" id="ARBA00007215"/>
    </source>
</evidence>
<dbReference type="AlphaFoldDB" id="A0A7N0TM92"/>